<evidence type="ECO:0000313" key="2">
    <source>
        <dbReference type="Proteomes" id="UP000756346"/>
    </source>
</evidence>
<gene>
    <name evidence="1" type="ORF">B0I36DRAFT_326979</name>
</gene>
<sequence length="137" mass="15124">MSTSTRLANDLLDNDPPLVSRRDSDQHHFWLPVLRRAQFVPHCPATLSVRQDFMMRVTRTTYAGVGQHGACHGACPYCTLFHAFGRVNTVGHLQSPRKAAQGAGRASSIWVLGRLIRLVSFSDHPNGSSRLFGPKSS</sequence>
<evidence type="ECO:0000313" key="1">
    <source>
        <dbReference type="EMBL" id="KAH7027375.1"/>
    </source>
</evidence>
<dbReference type="GeneID" id="70183957"/>
<dbReference type="AlphaFoldDB" id="A0A9P8Y1C4"/>
<protein>
    <submittedName>
        <fullName evidence="1">Uncharacterized protein</fullName>
    </submittedName>
</protein>
<name>A0A9P8Y1C4_9PEZI</name>
<dbReference type="EMBL" id="JAGTJQ010000007">
    <property type="protein sequence ID" value="KAH7027375.1"/>
    <property type="molecule type" value="Genomic_DNA"/>
</dbReference>
<dbReference type="Proteomes" id="UP000756346">
    <property type="component" value="Unassembled WGS sequence"/>
</dbReference>
<dbReference type="RefSeq" id="XP_046010174.1">
    <property type="nucleotide sequence ID" value="XM_046154411.1"/>
</dbReference>
<proteinExistence type="predicted"/>
<reference evidence="1" key="1">
    <citation type="journal article" date="2021" name="Nat. Commun.">
        <title>Genetic determinants of endophytism in the Arabidopsis root mycobiome.</title>
        <authorList>
            <person name="Mesny F."/>
            <person name="Miyauchi S."/>
            <person name="Thiergart T."/>
            <person name="Pickel B."/>
            <person name="Atanasova L."/>
            <person name="Karlsson M."/>
            <person name="Huettel B."/>
            <person name="Barry K.W."/>
            <person name="Haridas S."/>
            <person name="Chen C."/>
            <person name="Bauer D."/>
            <person name="Andreopoulos W."/>
            <person name="Pangilinan J."/>
            <person name="LaButti K."/>
            <person name="Riley R."/>
            <person name="Lipzen A."/>
            <person name="Clum A."/>
            <person name="Drula E."/>
            <person name="Henrissat B."/>
            <person name="Kohler A."/>
            <person name="Grigoriev I.V."/>
            <person name="Martin F.M."/>
            <person name="Hacquard S."/>
        </authorList>
    </citation>
    <scope>NUCLEOTIDE SEQUENCE</scope>
    <source>
        <strain evidence="1">MPI-CAGE-CH-0230</strain>
    </source>
</reference>
<accession>A0A9P8Y1C4</accession>
<keyword evidence="2" id="KW-1185">Reference proteome</keyword>
<organism evidence="1 2">
    <name type="scientific">Microdochium trichocladiopsis</name>
    <dbReference type="NCBI Taxonomy" id="1682393"/>
    <lineage>
        <taxon>Eukaryota</taxon>
        <taxon>Fungi</taxon>
        <taxon>Dikarya</taxon>
        <taxon>Ascomycota</taxon>
        <taxon>Pezizomycotina</taxon>
        <taxon>Sordariomycetes</taxon>
        <taxon>Xylariomycetidae</taxon>
        <taxon>Xylariales</taxon>
        <taxon>Microdochiaceae</taxon>
        <taxon>Microdochium</taxon>
    </lineage>
</organism>
<comment type="caution">
    <text evidence="1">The sequence shown here is derived from an EMBL/GenBank/DDBJ whole genome shotgun (WGS) entry which is preliminary data.</text>
</comment>